<name>A0ABD0Y1P0_9HEMI</name>
<dbReference type="PRINTS" id="PR00853">
    <property type="entry name" value="XPGRADSUPER"/>
</dbReference>
<evidence type="ECO:0000256" key="5">
    <source>
        <dbReference type="ARBA" id="ARBA00022763"/>
    </source>
</evidence>
<dbReference type="GO" id="GO:0017108">
    <property type="term" value="F:5'-flap endonuclease activity"/>
    <property type="evidence" value="ECO:0007669"/>
    <property type="project" value="UniProtKB-ARBA"/>
</dbReference>
<keyword evidence="2" id="KW-0540">Nuclease</keyword>
<evidence type="ECO:0000256" key="10">
    <source>
        <dbReference type="ARBA" id="ARBA00038112"/>
    </source>
</evidence>
<dbReference type="InterPro" id="IPR008918">
    <property type="entry name" value="HhH2"/>
</dbReference>
<evidence type="ECO:0000259" key="12">
    <source>
        <dbReference type="SMART" id="SM00485"/>
    </source>
</evidence>
<feature type="domain" description="XPG-I" evidence="11">
    <location>
        <begin position="121"/>
        <end position="191"/>
    </location>
</feature>
<evidence type="ECO:0000256" key="4">
    <source>
        <dbReference type="ARBA" id="ARBA00022759"/>
    </source>
</evidence>
<dbReference type="PANTHER" id="PTHR11081">
    <property type="entry name" value="FLAP ENDONUCLEASE FAMILY MEMBER"/>
    <property type="match status" value="1"/>
</dbReference>
<reference evidence="13 14" key="1">
    <citation type="submission" date="2024-07" db="EMBL/GenBank/DDBJ databases">
        <title>Chromosome-level genome assembly of the water stick insect Ranatra chinensis (Heteroptera: Nepidae).</title>
        <authorList>
            <person name="Liu X."/>
        </authorList>
    </citation>
    <scope>NUCLEOTIDE SEQUENCE [LARGE SCALE GENOMIC DNA]</scope>
    <source>
        <strain evidence="13">Cailab_2021Rc</strain>
        <tissue evidence="13">Muscle</tissue>
    </source>
</reference>
<dbReference type="GO" id="GO:0046872">
    <property type="term" value="F:metal ion binding"/>
    <property type="evidence" value="ECO:0007669"/>
    <property type="project" value="UniProtKB-KW"/>
</dbReference>
<dbReference type="Gene3D" id="1.10.150.20">
    <property type="entry name" value="5' to 3' exonuclease, C-terminal subdomain"/>
    <property type="match status" value="1"/>
</dbReference>
<dbReference type="EMBL" id="JBFDAA010000016">
    <property type="protein sequence ID" value="KAL1117366.1"/>
    <property type="molecule type" value="Genomic_DNA"/>
</dbReference>
<dbReference type="Pfam" id="PF00867">
    <property type="entry name" value="XPG_I"/>
    <property type="match status" value="1"/>
</dbReference>
<dbReference type="FunFam" id="1.10.150.20:FF:000030">
    <property type="entry name" value="Flap endonuclease GEN-like 1"/>
    <property type="match status" value="1"/>
</dbReference>
<evidence type="ECO:0000313" key="13">
    <source>
        <dbReference type="EMBL" id="KAL1117366.1"/>
    </source>
</evidence>
<keyword evidence="6" id="KW-0378">Hydrolase</keyword>
<keyword evidence="7" id="KW-0460">Magnesium</keyword>
<comment type="cofactor">
    <cofactor evidence="1">
        <name>Mg(2+)</name>
        <dbReference type="ChEBI" id="CHEBI:18420"/>
    </cofactor>
</comment>
<dbReference type="InterPro" id="IPR006086">
    <property type="entry name" value="XPG-I_dom"/>
</dbReference>
<keyword evidence="4" id="KW-0255">Endonuclease</keyword>
<feature type="domain" description="XPG N-terminal" evidence="12">
    <location>
        <begin position="1"/>
        <end position="93"/>
    </location>
</feature>
<dbReference type="SMART" id="SM00279">
    <property type="entry name" value="HhH2"/>
    <property type="match status" value="1"/>
</dbReference>
<dbReference type="SMART" id="SM00484">
    <property type="entry name" value="XPGI"/>
    <property type="match status" value="1"/>
</dbReference>
<dbReference type="Pfam" id="PF00752">
    <property type="entry name" value="XPG_N"/>
    <property type="match status" value="1"/>
</dbReference>
<evidence type="ECO:0000256" key="7">
    <source>
        <dbReference type="ARBA" id="ARBA00022842"/>
    </source>
</evidence>
<dbReference type="InterPro" id="IPR006084">
    <property type="entry name" value="XPG/Rad2"/>
</dbReference>
<evidence type="ECO:0000256" key="3">
    <source>
        <dbReference type="ARBA" id="ARBA00022723"/>
    </source>
</evidence>
<dbReference type="PANTHER" id="PTHR11081:SF70">
    <property type="entry name" value="FLAP ENDONUCLEASE GEN HOMOLOG 1"/>
    <property type="match status" value="1"/>
</dbReference>
<evidence type="ECO:0000256" key="8">
    <source>
        <dbReference type="ARBA" id="ARBA00023204"/>
    </source>
</evidence>
<dbReference type="GO" id="GO:0006281">
    <property type="term" value="P:DNA repair"/>
    <property type="evidence" value="ECO:0007669"/>
    <property type="project" value="UniProtKB-KW"/>
</dbReference>
<comment type="caution">
    <text evidence="13">The sequence shown here is derived from an EMBL/GenBank/DDBJ whole genome shotgun (WGS) entry which is preliminary data.</text>
</comment>
<dbReference type="SUPFAM" id="SSF88723">
    <property type="entry name" value="PIN domain-like"/>
    <property type="match status" value="1"/>
</dbReference>
<dbReference type="InterPro" id="IPR006085">
    <property type="entry name" value="XPG_DNA_repair_N"/>
</dbReference>
<dbReference type="CDD" id="cd09869">
    <property type="entry name" value="PIN_GEN1"/>
    <property type="match status" value="1"/>
</dbReference>
<keyword evidence="9" id="KW-0539">Nucleus</keyword>
<keyword evidence="3" id="KW-0479">Metal-binding</keyword>
<dbReference type="AlphaFoldDB" id="A0ABD0Y1P0"/>
<comment type="similarity">
    <text evidence="10">Belongs to the XPG/RAD2 endonuclease family. GEN subfamily.</text>
</comment>
<dbReference type="SMART" id="SM00485">
    <property type="entry name" value="XPGN"/>
    <property type="match status" value="1"/>
</dbReference>
<evidence type="ECO:0000256" key="6">
    <source>
        <dbReference type="ARBA" id="ARBA00022801"/>
    </source>
</evidence>
<dbReference type="GO" id="GO:0008821">
    <property type="term" value="F:crossover junction DNA endonuclease activity"/>
    <property type="evidence" value="ECO:0007669"/>
    <property type="project" value="UniProtKB-ARBA"/>
</dbReference>
<dbReference type="Gene3D" id="3.40.50.1010">
    <property type="entry name" value="5'-nuclease"/>
    <property type="match status" value="1"/>
</dbReference>
<keyword evidence="14" id="KW-1185">Reference proteome</keyword>
<dbReference type="Proteomes" id="UP001558652">
    <property type="component" value="Unassembled WGS sequence"/>
</dbReference>
<evidence type="ECO:0000313" key="14">
    <source>
        <dbReference type="Proteomes" id="UP001558652"/>
    </source>
</evidence>
<organism evidence="13 14">
    <name type="scientific">Ranatra chinensis</name>
    <dbReference type="NCBI Taxonomy" id="642074"/>
    <lineage>
        <taxon>Eukaryota</taxon>
        <taxon>Metazoa</taxon>
        <taxon>Ecdysozoa</taxon>
        <taxon>Arthropoda</taxon>
        <taxon>Hexapoda</taxon>
        <taxon>Insecta</taxon>
        <taxon>Pterygota</taxon>
        <taxon>Neoptera</taxon>
        <taxon>Paraneoptera</taxon>
        <taxon>Hemiptera</taxon>
        <taxon>Heteroptera</taxon>
        <taxon>Panheteroptera</taxon>
        <taxon>Nepomorpha</taxon>
        <taxon>Nepidae</taxon>
        <taxon>Ranatrinae</taxon>
        <taxon>Ranatra</taxon>
    </lineage>
</organism>
<evidence type="ECO:0000256" key="1">
    <source>
        <dbReference type="ARBA" id="ARBA00001946"/>
    </source>
</evidence>
<dbReference type="InterPro" id="IPR029060">
    <property type="entry name" value="PIN-like_dom_sf"/>
</dbReference>
<evidence type="ECO:0000256" key="9">
    <source>
        <dbReference type="ARBA" id="ARBA00023242"/>
    </source>
</evidence>
<proteinExistence type="inferred from homology"/>
<evidence type="ECO:0000256" key="2">
    <source>
        <dbReference type="ARBA" id="ARBA00022722"/>
    </source>
</evidence>
<evidence type="ECO:0000259" key="11">
    <source>
        <dbReference type="SMART" id="SM00484"/>
    </source>
</evidence>
<gene>
    <name evidence="13" type="ORF">AAG570_004692</name>
</gene>
<protein>
    <submittedName>
        <fullName evidence="13">Uncharacterized protein</fullName>
    </submittedName>
</protein>
<keyword evidence="5" id="KW-0227">DNA damage</keyword>
<accession>A0ABD0Y1P0</accession>
<dbReference type="GO" id="GO:0000400">
    <property type="term" value="F:four-way junction DNA binding"/>
    <property type="evidence" value="ECO:0007669"/>
    <property type="project" value="UniProtKB-ARBA"/>
</dbReference>
<keyword evidence="8" id="KW-0234">DNA repair</keyword>
<sequence>MGVKELWSILSPVCDKKSLWELEGKTLAIDLSCWVCDSSHFAGSQPNTYLRNLFFRTTYLLQLGAKPLFVLEGKAPQLKYKTIRRRLNNDKGEGQQTNGKEGKVIRSRLSALQKQCVELLSCLGVRCITAPGEAEAFCAHLNMKGLACGVVTQDSDVFLYGGTEVYRNFQLSPGYCCDVYRTATIEERLGLTRERMVALSLLLGCDYSEGVGKVGRESALKFVRSVPHGQIFDR</sequence>